<protein>
    <submittedName>
        <fullName evidence="2">Uncharacterized protein</fullName>
    </submittedName>
</protein>
<evidence type="ECO:0000313" key="3">
    <source>
        <dbReference type="Proteomes" id="UP000307440"/>
    </source>
</evidence>
<dbReference type="EMBL" id="ML210166">
    <property type="protein sequence ID" value="TFK27285.1"/>
    <property type="molecule type" value="Genomic_DNA"/>
</dbReference>
<keyword evidence="3" id="KW-1185">Reference proteome</keyword>
<organism evidence="2 3">
    <name type="scientific">Coprinopsis marcescibilis</name>
    <name type="common">Agaric fungus</name>
    <name type="synonym">Psathyrella marcescibilis</name>
    <dbReference type="NCBI Taxonomy" id="230819"/>
    <lineage>
        <taxon>Eukaryota</taxon>
        <taxon>Fungi</taxon>
        <taxon>Dikarya</taxon>
        <taxon>Basidiomycota</taxon>
        <taxon>Agaricomycotina</taxon>
        <taxon>Agaricomycetes</taxon>
        <taxon>Agaricomycetidae</taxon>
        <taxon>Agaricales</taxon>
        <taxon>Agaricineae</taxon>
        <taxon>Psathyrellaceae</taxon>
        <taxon>Coprinopsis</taxon>
    </lineage>
</organism>
<accession>A0A5C3L3H6</accession>
<name>A0A5C3L3H6_COPMA</name>
<dbReference type="OrthoDB" id="10653241at2759"/>
<evidence type="ECO:0000256" key="1">
    <source>
        <dbReference type="SAM" id="MobiDB-lite"/>
    </source>
</evidence>
<sequence length="249" mass="28049">MTNSNSTPIELADHDNSSILNPTSESHRNLRPEFPIELIFEVLDNIFASTPSIHTKRCCELGEHLHSDPPHALILDHSLGYFIHRFGWQDINNCSLVSRAVRGYTLPQLFHKVKVNSSKEFTGLYKQLRSLVVVPTTCDSGVTLVKSLSIRFDHGTGRKVARGSMPPVHPSFEIVASLSELYLELFDSSVAPHRKLAYRRSAEFDMEEMDRGDILQWGVSVPKYLQALTEMAMPFARSRLVACGFRGTH</sequence>
<evidence type="ECO:0000313" key="2">
    <source>
        <dbReference type="EMBL" id="TFK27285.1"/>
    </source>
</evidence>
<dbReference type="Proteomes" id="UP000307440">
    <property type="component" value="Unassembled WGS sequence"/>
</dbReference>
<dbReference type="AlphaFoldDB" id="A0A5C3L3H6"/>
<reference evidence="2 3" key="1">
    <citation type="journal article" date="2019" name="Nat. Ecol. Evol.">
        <title>Megaphylogeny resolves global patterns of mushroom evolution.</title>
        <authorList>
            <person name="Varga T."/>
            <person name="Krizsan K."/>
            <person name="Foldi C."/>
            <person name="Dima B."/>
            <person name="Sanchez-Garcia M."/>
            <person name="Sanchez-Ramirez S."/>
            <person name="Szollosi G.J."/>
            <person name="Szarkandi J.G."/>
            <person name="Papp V."/>
            <person name="Albert L."/>
            <person name="Andreopoulos W."/>
            <person name="Angelini C."/>
            <person name="Antonin V."/>
            <person name="Barry K.W."/>
            <person name="Bougher N.L."/>
            <person name="Buchanan P."/>
            <person name="Buyck B."/>
            <person name="Bense V."/>
            <person name="Catcheside P."/>
            <person name="Chovatia M."/>
            <person name="Cooper J."/>
            <person name="Damon W."/>
            <person name="Desjardin D."/>
            <person name="Finy P."/>
            <person name="Geml J."/>
            <person name="Haridas S."/>
            <person name="Hughes K."/>
            <person name="Justo A."/>
            <person name="Karasinski D."/>
            <person name="Kautmanova I."/>
            <person name="Kiss B."/>
            <person name="Kocsube S."/>
            <person name="Kotiranta H."/>
            <person name="LaButti K.M."/>
            <person name="Lechner B.E."/>
            <person name="Liimatainen K."/>
            <person name="Lipzen A."/>
            <person name="Lukacs Z."/>
            <person name="Mihaltcheva S."/>
            <person name="Morgado L.N."/>
            <person name="Niskanen T."/>
            <person name="Noordeloos M.E."/>
            <person name="Ohm R.A."/>
            <person name="Ortiz-Santana B."/>
            <person name="Ovrebo C."/>
            <person name="Racz N."/>
            <person name="Riley R."/>
            <person name="Savchenko A."/>
            <person name="Shiryaev A."/>
            <person name="Soop K."/>
            <person name="Spirin V."/>
            <person name="Szebenyi C."/>
            <person name="Tomsovsky M."/>
            <person name="Tulloss R.E."/>
            <person name="Uehling J."/>
            <person name="Grigoriev I.V."/>
            <person name="Vagvolgyi C."/>
            <person name="Papp T."/>
            <person name="Martin F.M."/>
            <person name="Miettinen O."/>
            <person name="Hibbett D.S."/>
            <person name="Nagy L.G."/>
        </authorList>
    </citation>
    <scope>NUCLEOTIDE SEQUENCE [LARGE SCALE GENOMIC DNA]</scope>
    <source>
        <strain evidence="2 3">CBS 121175</strain>
    </source>
</reference>
<gene>
    <name evidence="2" type="ORF">FA15DRAFT_220179</name>
</gene>
<feature type="region of interest" description="Disordered" evidence="1">
    <location>
        <begin position="1"/>
        <end position="27"/>
    </location>
</feature>
<proteinExistence type="predicted"/>